<comment type="similarity">
    <text evidence="6">Belongs to the TacA antitoxin family.</text>
</comment>
<dbReference type="GO" id="GO:0006355">
    <property type="term" value="P:regulation of DNA-templated transcription"/>
    <property type="evidence" value="ECO:0007669"/>
    <property type="project" value="InterPro"/>
</dbReference>
<keyword evidence="8" id="KW-1185">Reference proteome</keyword>
<evidence type="ECO:0000256" key="6">
    <source>
        <dbReference type="ARBA" id="ARBA00049988"/>
    </source>
</evidence>
<dbReference type="InterPro" id="IPR010985">
    <property type="entry name" value="Ribbon_hlx_hlx"/>
</dbReference>
<evidence type="ECO:0000256" key="4">
    <source>
        <dbReference type="ARBA" id="ARBA00023125"/>
    </source>
</evidence>
<keyword evidence="4" id="KW-0238">DNA-binding</keyword>
<dbReference type="RefSeq" id="WP_055456509.1">
    <property type="nucleotide sequence ID" value="NZ_CYHE01000011.1"/>
</dbReference>
<evidence type="ECO:0000256" key="2">
    <source>
        <dbReference type="ARBA" id="ARBA00022649"/>
    </source>
</evidence>
<dbReference type="SUPFAM" id="SSF47598">
    <property type="entry name" value="Ribbon-helix-helix"/>
    <property type="match status" value="1"/>
</dbReference>
<keyword evidence="5" id="KW-0804">Transcription</keyword>
<reference evidence="8" key="1">
    <citation type="submission" date="2015-08" db="EMBL/GenBank/DDBJ databases">
        <authorList>
            <person name="Varghese N."/>
        </authorList>
    </citation>
    <scope>NUCLEOTIDE SEQUENCE [LARGE SCALE GENOMIC DNA]</scope>
    <source>
        <strain evidence="8">DSM 23407</strain>
    </source>
</reference>
<evidence type="ECO:0000256" key="1">
    <source>
        <dbReference type="ARBA" id="ARBA00022491"/>
    </source>
</evidence>
<dbReference type="EMBL" id="CYHE01000011">
    <property type="protein sequence ID" value="CUA98929.1"/>
    <property type="molecule type" value="Genomic_DNA"/>
</dbReference>
<keyword evidence="3" id="KW-0805">Transcription regulation</keyword>
<dbReference type="Proteomes" id="UP000183900">
    <property type="component" value="Unassembled WGS sequence"/>
</dbReference>
<dbReference type="GO" id="GO:0003677">
    <property type="term" value="F:DNA binding"/>
    <property type="evidence" value="ECO:0007669"/>
    <property type="project" value="UniProtKB-KW"/>
</dbReference>
<evidence type="ECO:0000256" key="3">
    <source>
        <dbReference type="ARBA" id="ARBA00023015"/>
    </source>
</evidence>
<accession>A0A0K6I714</accession>
<dbReference type="Pfam" id="PF08681">
    <property type="entry name" value="TacA1"/>
    <property type="match status" value="1"/>
</dbReference>
<organism evidence="7 8">
    <name type="scientific">Pannonibacter indicus</name>
    <dbReference type="NCBI Taxonomy" id="466044"/>
    <lineage>
        <taxon>Bacteria</taxon>
        <taxon>Pseudomonadati</taxon>
        <taxon>Pseudomonadota</taxon>
        <taxon>Alphaproteobacteria</taxon>
        <taxon>Hyphomicrobiales</taxon>
        <taxon>Stappiaceae</taxon>
        <taxon>Pannonibacter</taxon>
    </lineage>
</organism>
<protein>
    <submittedName>
        <fullName evidence="7">Uncharacterized conserved protein, DUF1778 family</fullName>
    </submittedName>
</protein>
<dbReference type="PANTHER" id="PTHR35401">
    <property type="entry name" value="COPG FAMILY HELIX-TURN-HELIX PROTEIN-RELATED-RELATED"/>
    <property type="match status" value="1"/>
</dbReference>
<dbReference type="InterPro" id="IPR014795">
    <property type="entry name" value="TacA_1-like"/>
</dbReference>
<evidence type="ECO:0000256" key="5">
    <source>
        <dbReference type="ARBA" id="ARBA00023163"/>
    </source>
</evidence>
<evidence type="ECO:0000313" key="8">
    <source>
        <dbReference type="Proteomes" id="UP000183900"/>
    </source>
</evidence>
<name>A0A0K6I714_9HYPH</name>
<dbReference type="Gene3D" id="1.20.5.780">
    <property type="entry name" value="Single helix bin"/>
    <property type="match status" value="1"/>
</dbReference>
<gene>
    <name evidence="7" type="ORF">Ga0061067_11179</name>
</gene>
<keyword evidence="1" id="KW-0678">Repressor</keyword>
<sequence>MPVAEAKSERIEVRTTPTMKALLQRAATFSHKNVTEFLLEAGIHAAEEALVDRRMFRLDDAQWQAFQDALDRPVQSKPRLARLLAEKSVLE</sequence>
<dbReference type="AlphaFoldDB" id="A0A0K6I714"/>
<dbReference type="PANTHER" id="PTHR35401:SF1">
    <property type="entry name" value="CYTOPLASMIC PROTEIN"/>
    <property type="match status" value="1"/>
</dbReference>
<evidence type="ECO:0000313" key="7">
    <source>
        <dbReference type="EMBL" id="CUA98929.1"/>
    </source>
</evidence>
<keyword evidence="2" id="KW-1277">Toxin-antitoxin system</keyword>
<proteinExistence type="inferred from homology"/>
<dbReference type="OrthoDB" id="559702at2"/>